<gene>
    <name evidence="7" type="ORF">MYP_3590</name>
</gene>
<dbReference type="Pfam" id="PF01679">
    <property type="entry name" value="Pmp3"/>
    <property type="match status" value="1"/>
</dbReference>
<dbReference type="STRING" id="153721.MYP_3590"/>
<evidence type="ECO:0000256" key="4">
    <source>
        <dbReference type="ARBA" id="ARBA00022989"/>
    </source>
</evidence>
<evidence type="ECO:0000256" key="5">
    <source>
        <dbReference type="ARBA" id="ARBA00023136"/>
    </source>
</evidence>
<keyword evidence="5 6" id="KW-0472">Membrane</keyword>
<keyword evidence="3 6" id="KW-0812">Transmembrane</keyword>
<dbReference type="PROSITE" id="PS01309">
    <property type="entry name" value="UPF0057"/>
    <property type="match status" value="1"/>
</dbReference>
<dbReference type="Proteomes" id="UP000030185">
    <property type="component" value="Unassembled WGS sequence"/>
</dbReference>
<dbReference type="AlphaFoldDB" id="A0A098LHA9"/>
<keyword evidence="4 6" id="KW-1133">Transmembrane helix</keyword>
<dbReference type="InterPro" id="IPR000612">
    <property type="entry name" value="PMP3"/>
</dbReference>
<dbReference type="PROSITE" id="PS51257">
    <property type="entry name" value="PROKAR_LIPOPROTEIN"/>
    <property type="match status" value="1"/>
</dbReference>
<evidence type="ECO:0000313" key="8">
    <source>
        <dbReference type="Proteomes" id="UP000030185"/>
    </source>
</evidence>
<dbReference type="PANTHER" id="PTHR21659">
    <property type="entry name" value="HYDROPHOBIC PROTEIN RCI2 LOW TEMPERATURE AND SALT RESPONSIVE PROTEIN LTI6 -RELATED"/>
    <property type="match status" value="1"/>
</dbReference>
<dbReference type="PANTHER" id="PTHR21659:SF42">
    <property type="entry name" value="UPF0057 MEMBRANE PROTEIN ZK632.10-RELATED"/>
    <property type="match status" value="1"/>
</dbReference>
<evidence type="ECO:0000256" key="3">
    <source>
        <dbReference type="ARBA" id="ARBA00022692"/>
    </source>
</evidence>
<evidence type="ECO:0000256" key="1">
    <source>
        <dbReference type="ARBA" id="ARBA00004370"/>
    </source>
</evidence>
<dbReference type="eggNOG" id="COG0401">
    <property type="taxonomic scope" value="Bacteria"/>
</dbReference>
<organism evidence="7 8">
    <name type="scientific">Sporocytophaga myxococcoides</name>
    <dbReference type="NCBI Taxonomy" id="153721"/>
    <lineage>
        <taxon>Bacteria</taxon>
        <taxon>Pseudomonadati</taxon>
        <taxon>Bacteroidota</taxon>
        <taxon>Cytophagia</taxon>
        <taxon>Cytophagales</taxon>
        <taxon>Cytophagaceae</taxon>
        <taxon>Sporocytophaga</taxon>
    </lineage>
</organism>
<evidence type="ECO:0008006" key="9">
    <source>
        <dbReference type="Google" id="ProtNLM"/>
    </source>
</evidence>
<sequence length="181" mass="20000">MKKTLFYLNGIILSSLMILSCSKKESAFFTNHYSTGYTSLKKENKESVKPEIQTHIASANKEIVTALGEQVIFKPEIGVSKNNPDEIKAILSDEPQAKGKEAAVPSKKEIKKTVKKAVKESKSNDSTISKLLLVIIAIILPPLAVALVDGLSGPFWLSILLTILFYLPGLIYAIYRIYKND</sequence>
<keyword evidence="8" id="KW-1185">Reference proteome</keyword>
<comment type="caution">
    <text evidence="7">The sequence shown here is derived from an EMBL/GenBank/DDBJ whole genome shotgun (WGS) entry which is preliminary data.</text>
</comment>
<comment type="similarity">
    <text evidence="2">Belongs to the UPF0057 (PMP3) family.</text>
</comment>
<evidence type="ECO:0000256" key="6">
    <source>
        <dbReference type="SAM" id="Phobius"/>
    </source>
</evidence>
<protein>
    <recommendedName>
        <fullName evidence="9">YqaE/Pmp3 family membrane protein</fullName>
    </recommendedName>
</protein>
<evidence type="ECO:0000313" key="7">
    <source>
        <dbReference type="EMBL" id="GAL86361.1"/>
    </source>
</evidence>
<proteinExistence type="inferred from homology"/>
<comment type="subcellular location">
    <subcellularLocation>
        <location evidence="1">Membrane</location>
    </subcellularLocation>
</comment>
<dbReference type="RefSeq" id="WP_052430301.1">
    <property type="nucleotide sequence ID" value="NZ_BBLT01000007.1"/>
</dbReference>
<accession>A0A098LHA9</accession>
<name>A0A098LHA9_9BACT</name>
<reference evidence="7 8" key="1">
    <citation type="submission" date="2014-09" db="EMBL/GenBank/DDBJ databases">
        <title>Sporocytophaga myxococcoides PG-01 genome sequencing.</title>
        <authorList>
            <person name="Liu L."/>
            <person name="Gao P.J."/>
            <person name="Chen G.J."/>
            <person name="Wang L.S."/>
        </authorList>
    </citation>
    <scope>NUCLEOTIDE SEQUENCE [LARGE SCALE GENOMIC DNA]</scope>
    <source>
        <strain evidence="7 8">PG-01</strain>
    </source>
</reference>
<feature type="transmembrane region" description="Helical" evidence="6">
    <location>
        <begin position="131"/>
        <end position="148"/>
    </location>
</feature>
<evidence type="ECO:0000256" key="2">
    <source>
        <dbReference type="ARBA" id="ARBA00009530"/>
    </source>
</evidence>
<dbReference type="GO" id="GO:0016020">
    <property type="term" value="C:membrane"/>
    <property type="evidence" value="ECO:0007669"/>
    <property type="project" value="UniProtKB-SubCell"/>
</dbReference>
<dbReference type="EMBL" id="BBLT01000007">
    <property type="protein sequence ID" value="GAL86361.1"/>
    <property type="molecule type" value="Genomic_DNA"/>
</dbReference>
<feature type="transmembrane region" description="Helical" evidence="6">
    <location>
        <begin position="154"/>
        <end position="175"/>
    </location>
</feature>